<evidence type="ECO:0000313" key="2">
    <source>
        <dbReference type="EMBL" id="ATX79960.1"/>
    </source>
</evidence>
<dbReference type="KEGG" id="maes:Ga0123461_1546"/>
<name>A0A2K8KY80_MARES</name>
<sequence>MIWGIISAATFTSLIWLYDGKMFNLSMAAKIDILFYLMVFGLIWSVFEIMRSDEKVKEIEMRQMYEAGRRDGVEK</sequence>
<keyword evidence="3" id="KW-1185">Reference proteome</keyword>
<evidence type="ECO:0000313" key="3">
    <source>
        <dbReference type="Proteomes" id="UP000231701"/>
    </source>
</evidence>
<feature type="transmembrane region" description="Helical" evidence="1">
    <location>
        <begin position="33"/>
        <end position="50"/>
    </location>
</feature>
<keyword evidence="1" id="KW-1133">Transmembrane helix</keyword>
<protein>
    <submittedName>
        <fullName evidence="2">Uncharacterized protein</fullName>
    </submittedName>
</protein>
<dbReference type="EMBL" id="CP018799">
    <property type="protein sequence ID" value="ATX79960.1"/>
    <property type="molecule type" value="Genomic_DNA"/>
</dbReference>
<gene>
    <name evidence="2" type="ORF">Ga0123461_1546</name>
</gene>
<accession>A0A2K8KY80</accession>
<evidence type="ECO:0000256" key="1">
    <source>
        <dbReference type="SAM" id="Phobius"/>
    </source>
</evidence>
<proteinExistence type="predicted"/>
<dbReference type="RefSeq" id="WP_100277788.1">
    <property type="nucleotide sequence ID" value="NZ_CP018799.1"/>
</dbReference>
<keyword evidence="1" id="KW-0812">Transmembrane</keyword>
<reference evidence="2 3" key="1">
    <citation type="submission" date="2016-12" db="EMBL/GenBank/DDBJ databases">
        <title>Isolation and genomic insights into novel planktonic Zetaproteobacteria from stratified waters of the Chesapeake Bay.</title>
        <authorList>
            <person name="McAllister S.M."/>
            <person name="Kato S."/>
            <person name="Chan C.S."/>
            <person name="Chiu B.K."/>
            <person name="Field E.K."/>
        </authorList>
    </citation>
    <scope>NUCLEOTIDE SEQUENCE [LARGE SCALE GENOMIC DNA]</scope>
    <source>
        <strain evidence="2 3">CP-5</strain>
    </source>
</reference>
<keyword evidence="1" id="KW-0472">Membrane</keyword>
<dbReference type="AlphaFoldDB" id="A0A2K8KY80"/>
<dbReference type="Proteomes" id="UP000231701">
    <property type="component" value="Chromosome"/>
</dbReference>
<organism evidence="2 3">
    <name type="scientific">Mariprofundus aestuarium</name>
    <dbReference type="NCBI Taxonomy" id="1921086"/>
    <lineage>
        <taxon>Bacteria</taxon>
        <taxon>Pseudomonadati</taxon>
        <taxon>Pseudomonadota</taxon>
        <taxon>Candidatius Mariprofundia</taxon>
        <taxon>Mariprofundales</taxon>
        <taxon>Mariprofundaceae</taxon>
        <taxon>Mariprofundus</taxon>
    </lineage>
</organism>